<dbReference type="Gene3D" id="3.30.2320.30">
    <property type="entry name" value="ATP synthase, E subunit, C-terminal"/>
    <property type="match status" value="1"/>
</dbReference>
<accession>A0A3N4HSH4</accession>
<dbReference type="InterPro" id="IPR002842">
    <property type="entry name" value="ATPase_V1_Esu"/>
</dbReference>
<keyword evidence="2" id="KW-0813">Transport</keyword>
<proteinExistence type="inferred from homology"/>
<protein>
    <submittedName>
        <fullName evidence="4">Vacuolar ATP synthase subunit E</fullName>
    </submittedName>
</protein>
<keyword evidence="5" id="KW-1185">Reference proteome</keyword>
<evidence type="ECO:0000256" key="3">
    <source>
        <dbReference type="ARBA" id="ARBA00023065"/>
    </source>
</evidence>
<evidence type="ECO:0000256" key="1">
    <source>
        <dbReference type="ARBA" id="ARBA00005901"/>
    </source>
</evidence>
<evidence type="ECO:0000256" key="2">
    <source>
        <dbReference type="ARBA" id="ARBA00022448"/>
    </source>
</evidence>
<sequence length="234" mass="26494">MATGMSQSQVEAELAKMVSFITAEASEKALEIRLKADEEFNATKVSLINHERESINRKFELEEKKLTTTKQVATSKAGNLKRLQLLGYQKEVLDGLFEKARERLDEISNGEGYPELVKKLVLEGAFQVTEKRMTVRARERDWEVVRGCLEEVKETYREAMKDAVGGQLELEEITLDEENPLPEASAGGVVVTGYAGRIQVDNTLEERLRICETDALPVLRAALFGRNEHRKFYN</sequence>
<name>A0A3N4HSH4_ASCIM</name>
<dbReference type="PANTHER" id="PTHR45715">
    <property type="entry name" value="ATPASE H+-TRANSPORTING V1 SUBUNIT E1A-RELATED"/>
    <property type="match status" value="1"/>
</dbReference>
<organism evidence="4 5">
    <name type="scientific">Ascobolus immersus RN42</name>
    <dbReference type="NCBI Taxonomy" id="1160509"/>
    <lineage>
        <taxon>Eukaryota</taxon>
        <taxon>Fungi</taxon>
        <taxon>Dikarya</taxon>
        <taxon>Ascomycota</taxon>
        <taxon>Pezizomycotina</taxon>
        <taxon>Pezizomycetes</taxon>
        <taxon>Pezizales</taxon>
        <taxon>Ascobolaceae</taxon>
        <taxon>Ascobolus</taxon>
    </lineage>
</organism>
<dbReference type="GO" id="GO:0033178">
    <property type="term" value="C:proton-transporting two-sector ATPase complex, catalytic domain"/>
    <property type="evidence" value="ECO:0007669"/>
    <property type="project" value="InterPro"/>
</dbReference>
<dbReference type="Pfam" id="PF01991">
    <property type="entry name" value="vATP-synt_E"/>
    <property type="match status" value="1"/>
</dbReference>
<dbReference type="Gene3D" id="6.10.250.1620">
    <property type="match status" value="1"/>
</dbReference>
<dbReference type="Proteomes" id="UP000275078">
    <property type="component" value="Unassembled WGS sequence"/>
</dbReference>
<evidence type="ECO:0000313" key="5">
    <source>
        <dbReference type="Proteomes" id="UP000275078"/>
    </source>
</evidence>
<dbReference type="GO" id="GO:0046961">
    <property type="term" value="F:proton-transporting ATPase activity, rotational mechanism"/>
    <property type="evidence" value="ECO:0007669"/>
    <property type="project" value="InterPro"/>
</dbReference>
<dbReference type="InterPro" id="IPR038495">
    <property type="entry name" value="ATPase_E_C"/>
</dbReference>
<dbReference type="SUPFAM" id="SSF160527">
    <property type="entry name" value="V-type ATPase subunit E-like"/>
    <property type="match status" value="1"/>
</dbReference>
<dbReference type="EMBL" id="ML119781">
    <property type="protein sequence ID" value="RPA74750.1"/>
    <property type="molecule type" value="Genomic_DNA"/>
</dbReference>
<comment type="similarity">
    <text evidence="1">Belongs to the V-ATPase E subunit family.</text>
</comment>
<gene>
    <name evidence="4" type="ORF">BJ508DRAFT_418467</name>
</gene>
<dbReference type="AlphaFoldDB" id="A0A3N4HSH4"/>
<dbReference type="OrthoDB" id="10263003at2759"/>
<evidence type="ECO:0000313" key="4">
    <source>
        <dbReference type="EMBL" id="RPA74750.1"/>
    </source>
</evidence>
<dbReference type="STRING" id="1160509.A0A3N4HSH4"/>
<keyword evidence="3" id="KW-0406">Ion transport</keyword>
<reference evidence="4 5" key="1">
    <citation type="journal article" date="2018" name="Nat. Ecol. Evol.">
        <title>Pezizomycetes genomes reveal the molecular basis of ectomycorrhizal truffle lifestyle.</title>
        <authorList>
            <person name="Murat C."/>
            <person name="Payen T."/>
            <person name="Noel B."/>
            <person name="Kuo A."/>
            <person name="Morin E."/>
            <person name="Chen J."/>
            <person name="Kohler A."/>
            <person name="Krizsan K."/>
            <person name="Balestrini R."/>
            <person name="Da Silva C."/>
            <person name="Montanini B."/>
            <person name="Hainaut M."/>
            <person name="Levati E."/>
            <person name="Barry K.W."/>
            <person name="Belfiori B."/>
            <person name="Cichocki N."/>
            <person name="Clum A."/>
            <person name="Dockter R.B."/>
            <person name="Fauchery L."/>
            <person name="Guy J."/>
            <person name="Iotti M."/>
            <person name="Le Tacon F."/>
            <person name="Lindquist E.A."/>
            <person name="Lipzen A."/>
            <person name="Malagnac F."/>
            <person name="Mello A."/>
            <person name="Molinier V."/>
            <person name="Miyauchi S."/>
            <person name="Poulain J."/>
            <person name="Riccioni C."/>
            <person name="Rubini A."/>
            <person name="Sitrit Y."/>
            <person name="Splivallo R."/>
            <person name="Traeger S."/>
            <person name="Wang M."/>
            <person name="Zifcakova L."/>
            <person name="Wipf D."/>
            <person name="Zambonelli A."/>
            <person name="Paolocci F."/>
            <person name="Nowrousian M."/>
            <person name="Ottonello S."/>
            <person name="Baldrian P."/>
            <person name="Spatafora J.W."/>
            <person name="Henrissat B."/>
            <person name="Nagy L.G."/>
            <person name="Aury J.M."/>
            <person name="Wincker P."/>
            <person name="Grigoriev I.V."/>
            <person name="Bonfante P."/>
            <person name="Martin F.M."/>
        </authorList>
    </citation>
    <scope>NUCLEOTIDE SEQUENCE [LARGE SCALE GENOMIC DNA]</scope>
    <source>
        <strain evidence="4 5">RN42</strain>
    </source>
</reference>